<keyword evidence="3" id="KW-0804">Transcription</keyword>
<dbReference type="CDD" id="cd00090">
    <property type="entry name" value="HTH_ARSR"/>
    <property type="match status" value="1"/>
</dbReference>
<dbReference type="InterPro" id="IPR051081">
    <property type="entry name" value="HTH_MetalResp_TranReg"/>
</dbReference>
<protein>
    <recommendedName>
        <fullName evidence="5">HTH arsR-type domain-containing protein</fullName>
    </recommendedName>
</protein>
<evidence type="ECO:0000259" key="5">
    <source>
        <dbReference type="PROSITE" id="PS50987"/>
    </source>
</evidence>
<dbReference type="Proteomes" id="UP000824969">
    <property type="component" value="Chromosome"/>
</dbReference>
<evidence type="ECO:0000313" key="6">
    <source>
        <dbReference type="EMBL" id="BBL68246.1"/>
    </source>
</evidence>
<dbReference type="PROSITE" id="PS50987">
    <property type="entry name" value="HTH_ARSR_2"/>
    <property type="match status" value="1"/>
</dbReference>
<keyword evidence="1" id="KW-0805">Transcription regulation</keyword>
<dbReference type="InterPro" id="IPR001845">
    <property type="entry name" value="HTH_ArsR_DNA-bd_dom"/>
</dbReference>
<evidence type="ECO:0000256" key="3">
    <source>
        <dbReference type="ARBA" id="ARBA00023163"/>
    </source>
</evidence>
<feature type="transmembrane region" description="Helical" evidence="4">
    <location>
        <begin position="94"/>
        <end position="118"/>
    </location>
</feature>
<dbReference type="PANTHER" id="PTHR33154">
    <property type="entry name" value="TRANSCRIPTIONAL REGULATOR, ARSR FAMILY"/>
    <property type="match status" value="1"/>
</dbReference>
<keyword evidence="4" id="KW-0812">Transmembrane</keyword>
<keyword evidence="7" id="KW-1185">Reference proteome</keyword>
<keyword evidence="4" id="KW-1133">Transmembrane helix</keyword>
<evidence type="ECO:0000256" key="4">
    <source>
        <dbReference type="SAM" id="Phobius"/>
    </source>
</evidence>
<dbReference type="PANTHER" id="PTHR33154:SF38">
    <property type="entry name" value="HTH ARSR-TYPE DOMAIN-CONTAINING PROTEIN"/>
    <property type="match status" value="1"/>
</dbReference>
<dbReference type="GeneID" id="66130950"/>
<dbReference type="InterPro" id="IPR011991">
    <property type="entry name" value="ArsR-like_HTH"/>
</dbReference>
<accession>A0ABM7H658</accession>
<organism evidence="6 7">
    <name type="scientific">Methanoculleus chikugoensis</name>
    <dbReference type="NCBI Taxonomy" id="118126"/>
    <lineage>
        <taxon>Archaea</taxon>
        <taxon>Methanobacteriati</taxon>
        <taxon>Methanobacteriota</taxon>
        <taxon>Stenosarchaea group</taxon>
        <taxon>Methanomicrobia</taxon>
        <taxon>Methanomicrobiales</taxon>
        <taxon>Methanomicrobiaceae</taxon>
        <taxon>Methanoculleus</taxon>
    </lineage>
</organism>
<evidence type="ECO:0000256" key="1">
    <source>
        <dbReference type="ARBA" id="ARBA00023015"/>
    </source>
</evidence>
<feature type="transmembrane region" description="Helical" evidence="4">
    <location>
        <begin position="138"/>
        <end position="162"/>
    </location>
</feature>
<feature type="domain" description="HTH arsR-type" evidence="5">
    <location>
        <begin position="1"/>
        <end position="95"/>
    </location>
</feature>
<name>A0ABM7H658_9EURY</name>
<reference evidence="6 7" key="1">
    <citation type="submission" date="2019-06" db="EMBL/GenBank/DDBJ databases">
        <title>Complete genome sequence of Methanoculleus chikugoensis strain MG62.</title>
        <authorList>
            <person name="Asakawa S."/>
            <person name="Dianou D."/>
        </authorList>
    </citation>
    <scope>NUCLEOTIDE SEQUENCE [LARGE SCALE GENOMIC DNA]</scope>
    <source>
        <strain evidence="6 7">MG62</strain>
    </source>
</reference>
<proteinExistence type="predicted"/>
<keyword evidence="4" id="KW-0472">Membrane</keyword>
<dbReference type="SMART" id="SM00418">
    <property type="entry name" value="HTH_ARSR"/>
    <property type="match status" value="1"/>
</dbReference>
<dbReference type="NCBIfam" id="NF033788">
    <property type="entry name" value="HTH_metalloreg"/>
    <property type="match status" value="1"/>
</dbReference>
<keyword evidence="2" id="KW-0238">DNA-binding</keyword>
<gene>
    <name evidence="6" type="ORF">MchiMG62_14270</name>
</gene>
<evidence type="ECO:0000313" key="7">
    <source>
        <dbReference type="Proteomes" id="UP000824969"/>
    </source>
</evidence>
<dbReference type="Pfam" id="PF01022">
    <property type="entry name" value="HTH_5"/>
    <property type="match status" value="1"/>
</dbReference>
<evidence type="ECO:0000256" key="2">
    <source>
        <dbReference type="ARBA" id="ARBA00023125"/>
    </source>
</evidence>
<dbReference type="EMBL" id="AP019781">
    <property type="protein sequence ID" value="BBL68246.1"/>
    <property type="molecule type" value="Genomic_DNA"/>
</dbReference>
<dbReference type="RefSeq" id="WP_221056389.1">
    <property type="nucleotide sequence ID" value="NZ_AP019781.1"/>
</dbReference>
<sequence>MEPVDIVLTKDTFEVLASETRLDILKTLSTRRMTVTELADSLNIAKSTVHHHLQRLAGSGFVAAGEDGHAWVYYALTPEGRALLQPHGGARIRILLAAGLASLAGGVCALAAFLTALVREEPVPPLAGGGGIPVPEGAPVELLIAGIALMVIGGALVAYAYVRWRKRRAATQSPDPAGGEAT</sequence>